<keyword evidence="3" id="KW-1185">Reference proteome</keyword>
<dbReference type="GO" id="GO:0016301">
    <property type="term" value="F:kinase activity"/>
    <property type="evidence" value="ECO:0007669"/>
    <property type="project" value="UniProtKB-UniRule"/>
</dbReference>
<dbReference type="PANTHER" id="PTHR12149">
    <property type="entry name" value="FRUCTOSAMINE 3 KINASE-RELATED PROTEIN"/>
    <property type="match status" value="1"/>
</dbReference>
<dbReference type="KEGG" id="cprt:FIC82_011020"/>
<dbReference type="InterPro" id="IPR016477">
    <property type="entry name" value="Fructo-/Ketosamine-3-kinase"/>
</dbReference>
<dbReference type="EMBL" id="CP052757">
    <property type="protein sequence ID" value="QJW36640.1"/>
    <property type="molecule type" value="Genomic_DNA"/>
</dbReference>
<name>A0A6M5UEM7_9MICO</name>
<comment type="similarity">
    <text evidence="1">Belongs to the fructosamine kinase family.</text>
</comment>
<dbReference type="AlphaFoldDB" id="A0A6M5UEM7"/>
<dbReference type="InterPro" id="IPR011009">
    <property type="entry name" value="Kinase-like_dom_sf"/>
</dbReference>
<organism evidence="2 3">
    <name type="scientific">Cellulosimicrobium protaetiae</name>
    <dbReference type="NCBI Taxonomy" id="2587808"/>
    <lineage>
        <taxon>Bacteria</taxon>
        <taxon>Bacillati</taxon>
        <taxon>Actinomycetota</taxon>
        <taxon>Actinomycetes</taxon>
        <taxon>Micrococcales</taxon>
        <taxon>Promicromonosporaceae</taxon>
        <taxon>Cellulosimicrobium</taxon>
    </lineage>
</organism>
<sequence length="286" mass="29920">MSRSARGHEVGAERTPSAGVFTKSRADAPPGFFACEAAGLAWLGVAGGSRVARVLDVSPTRLDLERVPPAAPTPEAAYAFGRALAVVHDAGAPAWGASPPGWTGDGFFGPLDDPLPMPTGSWPDWPTFYAEARLLPVARQGRDRGALDADDVHLLERLGGSLADLARPAHDDAPARVHGDLWSGNVLWSPQGPGPGGRPSGVEAVLIDPAAHGGLREADLAMLALFGAPYLDEIVAGYDDAHPLARGWRHRVALHQVYPVAVHAVLFGGGYRAQLRSSVRALLGDA</sequence>
<dbReference type="PANTHER" id="PTHR12149:SF8">
    <property type="entry name" value="PROTEIN-RIBULOSAMINE 3-KINASE"/>
    <property type="match status" value="1"/>
</dbReference>
<dbReference type="Pfam" id="PF03881">
    <property type="entry name" value="Fructosamin_kin"/>
    <property type="match status" value="1"/>
</dbReference>
<evidence type="ECO:0000256" key="1">
    <source>
        <dbReference type="PIRNR" id="PIRNR006221"/>
    </source>
</evidence>
<dbReference type="Gene3D" id="1.20.1270.240">
    <property type="match status" value="1"/>
</dbReference>
<dbReference type="SUPFAM" id="SSF56112">
    <property type="entry name" value="Protein kinase-like (PK-like)"/>
    <property type="match status" value="1"/>
</dbReference>
<dbReference type="Gene3D" id="1.10.510.10">
    <property type="entry name" value="Transferase(Phosphotransferase) domain 1"/>
    <property type="match status" value="1"/>
</dbReference>
<dbReference type="PIRSF" id="PIRSF006221">
    <property type="entry name" value="Ketosamine-3-kinase"/>
    <property type="match status" value="1"/>
</dbReference>
<dbReference type="Gene3D" id="3.30.200.20">
    <property type="entry name" value="Phosphorylase Kinase, domain 1"/>
    <property type="match status" value="1"/>
</dbReference>
<reference evidence="2 3" key="1">
    <citation type="journal article" date="2022" name="Int. J. Syst. Evol. Microbiol.">
        <title>Cellulosimicrobium protaetiae sp. nov., isolated from the gut of the larva of Protaetia brevitarsis seulensis.</title>
        <authorList>
            <person name="Le Han H."/>
            <person name="Nguyen T.T.H."/>
            <person name="Li Z."/>
            <person name="Shin N.R."/>
            <person name="Kim S.G."/>
        </authorList>
    </citation>
    <scope>NUCLEOTIDE SEQUENCE [LARGE SCALE GENOMIC DNA]</scope>
    <source>
        <strain evidence="2 3">BI34</strain>
    </source>
</reference>
<dbReference type="Proteomes" id="UP000451354">
    <property type="component" value="Chromosome"/>
</dbReference>
<keyword evidence="1" id="KW-0808">Transferase</keyword>
<accession>A0A6M5UEM7</accession>
<protein>
    <submittedName>
        <fullName evidence="2">Phosphotransferase</fullName>
    </submittedName>
</protein>
<dbReference type="RefSeq" id="WP_168731751.1">
    <property type="nucleotide sequence ID" value="NZ_CP052757.1"/>
</dbReference>
<gene>
    <name evidence="2" type="ORF">FIC82_011020</name>
</gene>
<keyword evidence="1" id="KW-0418">Kinase</keyword>
<proteinExistence type="inferred from homology"/>
<evidence type="ECO:0000313" key="2">
    <source>
        <dbReference type="EMBL" id="QJW36640.1"/>
    </source>
</evidence>
<evidence type="ECO:0000313" key="3">
    <source>
        <dbReference type="Proteomes" id="UP000451354"/>
    </source>
</evidence>